<feature type="compositionally biased region" description="Polar residues" evidence="1">
    <location>
        <begin position="1"/>
        <end position="16"/>
    </location>
</feature>
<evidence type="ECO:0000313" key="3">
    <source>
        <dbReference type="EMBL" id="RLV58853.1"/>
    </source>
</evidence>
<evidence type="ECO:0000256" key="1">
    <source>
        <dbReference type="SAM" id="MobiDB-lite"/>
    </source>
</evidence>
<sequence length="105" mass="11758">MSSVGVSAEVTKTQPKASEPAQETKRCSKLCGYEIKQPKYLYTGIALGIGSAVYCFFAMYLVVCLLAWRQPVFLVLPVKPQLMSLLQLSKQCITFTIIRYLNCKI</sequence>
<proteinExistence type="predicted"/>
<keyword evidence="4" id="KW-1185">Reference proteome</keyword>
<keyword evidence="2" id="KW-0472">Membrane</keyword>
<protein>
    <submittedName>
        <fullName evidence="3">Uncharacterized protein</fullName>
    </submittedName>
</protein>
<feature type="region of interest" description="Disordered" evidence="1">
    <location>
        <begin position="1"/>
        <end position="24"/>
    </location>
</feature>
<name>A0A3L8PW64_9GAMM</name>
<dbReference type="Proteomes" id="UP000281474">
    <property type="component" value="Unassembled WGS sequence"/>
</dbReference>
<evidence type="ECO:0000313" key="4">
    <source>
        <dbReference type="Proteomes" id="UP000281474"/>
    </source>
</evidence>
<evidence type="ECO:0000256" key="2">
    <source>
        <dbReference type="SAM" id="Phobius"/>
    </source>
</evidence>
<accession>A0A3L8PW64</accession>
<organism evidence="3 4">
    <name type="scientific">Parashewanella curva</name>
    <dbReference type="NCBI Taxonomy" id="2338552"/>
    <lineage>
        <taxon>Bacteria</taxon>
        <taxon>Pseudomonadati</taxon>
        <taxon>Pseudomonadota</taxon>
        <taxon>Gammaproteobacteria</taxon>
        <taxon>Alteromonadales</taxon>
        <taxon>Shewanellaceae</taxon>
        <taxon>Parashewanella</taxon>
    </lineage>
</organism>
<reference evidence="3 4" key="1">
    <citation type="submission" date="2018-09" db="EMBL/GenBank/DDBJ databases">
        <title>Phylogeny of the Shewanellaceae, and recommendation for two new genera, Pseudoshewanella and Parashewanella.</title>
        <authorList>
            <person name="Wang G."/>
        </authorList>
    </citation>
    <scope>NUCLEOTIDE SEQUENCE [LARGE SCALE GENOMIC DNA]</scope>
    <source>
        <strain evidence="3 4">C51</strain>
    </source>
</reference>
<gene>
    <name evidence="3" type="ORF">D5018_15230</name>
</gene>
<keyword evidence="2" id="KW-1133">Transmembrane helix</keyword>
<keyword evidence="2" id="KW-0812">Transmembrane</keyword>
<dbReference type="EMBL" id="QZEI01000053">
    <property type="protein sequence ID" value="RLV58853.1"/>
    <property type="molecule type" value="Genomic_DNA"/>
</dbReference>
<dbReference type="AlphaFoldDB" id="A0A3L8PW64"/>
<feature type="transmembrane region" description="Helical" evidence="2">
    <location>
        <begin position="40"/>
        <end position="68"/>
    </location>
</feature>
<comment type="caution">
    <text evidence="3">The sequence shown here is derived from an EMBL/GenBank/DDBJ whole genome shotgun (WGS) entry which is preliminary data.</text>
</comment>